<dbReference type="OrthoDB" id="10252009at2759"/>
<reference evidence="3 4" key="1">
    <citation type="submission" date="2017-03" db="EMBL/GenBank/DDBJ databases">
        <title>WGS assembly of Porphyra umbilicalis.</title>
        <authorList>
            <person name="Brawley S.H."/>
            <person name="Blouin N.A."/>
            <person name="Ficko-Blean E."/>
            <person name="Wheeler G.L."/>
            <person name="Lohr M."/>
            <person name="Goodson H.V."/>
            <person name="Jenkins J.W."/>
            <person name="Blaby-Haas C.E."/>
            <person name="Helliwell K.E."/>
            <person name="Chan C."/>
            <person name="Marriage T."/>
            <person name="Bhattacharya D."/>
            <person name="Klein A.S."/>
            <person name="Badis Y."/>
            <person name="Brodie J."/>
            <person name="Cao Y."/>
            <person name="Collen J."/>
            <person name="Dittami S.M."/>
            <person name="Gachon C.M."/>
            <person name="Green B.R."/>
            <person name="Karpowicz S."/>
            <person name="Kim J.W."/>
            <person name="Kudahl U."/>
            <person name="Lin S."/>
            <person name="Michel G."/>
            <person name="Mittag M."/>
            <person name="Olson B.J."/>
            <person name="Pangilinan J."/>
            <person name="Peng Y."/>
            <person name="Qiu H."/>
            <person name="Shu S."/>
            <person name="Singer J.T."/>
            <person name="Smith A.G."/>
            <person name="Sprecher B.N."/>
            <person name="Wagner V."/>
            <person name="Wang W."/>
            <person name="Wang Z.-Y."/>
            <person name="Yan J."/>
            <person name="Yarish C."/>
            <person name="Zoeuner-Riek S."/>
            <person name="Zhuang Y."/>
            <person name="Zou Y."/>
            <person name="Lindquist E.A."/>
            <person name="Grimwood J."/>
            <person name="Barry K."/>
            <person name="Rokhsar D.S."/>
            <person name="Schmutz J."/>
            <person name="Stiller J.W."/>
            <person name="Grossman A.R."/>
            <person name="Prochnik S.E."/>
        </authorList>
    </citation>
    <scope>NUCLEOTIDE SEQUENCE [LARGE SCALE GENOMIC DNA]</scope>
    <source>
        <strain evidence="3">4086291</strain>
    </source>
</reference>
<gene>
    <name evidence="3" type="ORF">BU14_2236s0001</name>
</gene>
<protein>
    <recommendedName>
        <fullName evidence="2">CobN/magnesium chelatase domain-containing protein</fullName>
    </recommendedName>
</protein>
<accession>A0A1X6NKA6</accession>
<organism evidence="3 4">
    <name type="scientific">Porphyra umbilicalis</name>
    <name type="common">Purple laver</name>
    <name type="synonym">Red alga</name>
    <dbReference type="NCBI Taxonomy" id="2786"/>
    <lineage>
        <taxon>Eukaryota</taxon>
        <taxon>Rhodophyta</taxon>
        <taxon>Bangiophyceae</taxon>
        <taxon>Bangiales</taxon>
        <taxon>Bangiaceae</taxon>
        <taxon>Porphyra</taxon>
    </lineage>
</organism>
<feature type="compositionally biased region" description="Low complexity" evidence="1">
    <location>
        <begin position="251"/>
        <end position="261"/>
    </location>
</feature>
<dbReference type="PANTHER" id="PTHR44119:SF1">
    <property type="entry name" value="MAGNESIUM-CHELATASE SUBUNIT CHLH, CHLOROPLASTIC"/>
    <property type="match status" value="1"/>
</dbReference>
<evidence type="ECO:0000313" key="4">
    <source>
        <dbReference type="Proteomes" id="UP000218209"/>
    </source>
</evidence>
<dbReference type="EMBL" id="KV920079">
    <property type="protein sequence ID" value="OSX68793.1"/>
    <property type="molecule type" value="Genomic_DNA"/>
</dbReference>
<feature type="non-terminal residue" evidence="3">
    <location>
        <position position="744"/>
    </location>
</feature>
<dbReference type="Proteomes" id="UP000218209">
    <property type="component" value="Unassembled WGS sequence"/>
</dbReference>
<evidence type="ECO:0000256" key="1">
    <source>
        <dbReference type="SAM" id="MobiDB-lite"/>
    </source>
</evidence>
<dbReference type="InterPro" id="IPR003672">
    <property type="entry name" value="CobN/Mg_chltase"/>
</dbReference>
<evidence type="ECO:0000313" key="3">
    <source>
        <dbReference type="EMBL" id="OSX68793.1"/>
    </source>
</evidence>
<dbReference type="AlphaFoldDB" id="A0A1X6NKA6"/>
<proteinExistence type="predicted"/>
<feature type="region of interest" description="Disordered" evidence="1">
    <location>
        <begin position="251"/>
        <end position="273"/>
    </location>
</feature>
<feature type="compositionally biased region" description="Low complexity" evidence="1">
    <location>
        <begin position="94"/>
        <end position="105"/>
    </location>
</feature>
<dbReference type="PANTHER" id="PTHR44119">
    <property type="entry name" value="MAGNESIUM-CHELATASE SUBUNIT CHLH, CHLOROPLASTIC"/>
    <property type="match status" value="1"/>
</dbReference>
<evidence type="ECO:0000259" key="2">
    <source>
        <dbReference type="Pfam" id="PF02514"/>
    </source>
</evidence>
<keyword evidence="4" id="KW-1185">Reference proteome</keyword>
<feature type="domain" description="CobN/magnesium chelatase" evidence="2">
    <location>
        <begin position="1"/>
        <end position="735"/>
    </location>
</feature>
<dbReference type="Pfam" id="PF02514">
    <property type="entry name" value="CobN-Mg_chel"/>
    <property type="match status" value="1"/>
</dbReference>
<feature type="compositionally biased region" description="Gly residues" evidence="1">
    <location>
        <begin position="106"/>
        <end position="115"/>
    </location>
</feature>
<feature type="region of interest" description="Disordered" evidence="1">
    <location>
        <begin position="85"/>
        <end position="115"/>
    </location>
</feature>
<name>A0A1X6NKA6_PORUM</name>
<sequence>MHGTQEWLPGSPLGAGPYCWPDKLLGNVPHLYVYAANNPAESALAKRRAYATIVSHGVPPYGRAGLYKELAALPPQLAALTAALDEAPPPPADEPAAAAAATATDGGSGGGDGGCGHHPPAVAAALAAVVATATAAGLDADTGRALDWAALRAGGGSLTRAELAAAATVLGDRLAVVANRLYSVGLHVFGRAPTAEEVASTLSPLLAGSLPPEDADLTAAAGGGHLDRGVLEAETVPAVAAAIAAHTVGAEAPPAAADGGDAPPPPPFDGTPWAPHLPAPTLDALATAATVGALMRQTPGELDALSTALDGGYVRAAPGGDVLRDGPGVLPTGRNIHSLDPYRLPSPTAAAAGAALAEEVVANHAAAHGGRPPATVAVPLWGLDAIKTRGEAVGLVLGLVGAAVVRDATGRVVRFELRPLAALGRPRVDVLVNLSGIFRDSFAHTVELLDDMFRRAAAAEEDPEWNFVRAHALAAAADAAAAADGGGGGGGGGGDAAGVGDVAARLFSNAPESYGSQVAERVQDGTWEAGEELADTYVARNAYAYGRSVRGAPSRPALDALLATTEAVVQQIDSVEYGLTDIQEYHANTGALVRAARAAKPGGAAAADVSASIVEAVAAPVMGAGRRLVNRSLVPLDDLLRTEYRAKLLNPAWAAAMLASGPGGAYEVSTRATALIGWGGAVGFGDAFVYEQLAGLYVTDAANRAALRGANPEAYRNVVGRLLEGAGRGLWADPPPALLNRLRE</sequence>